<reference evidence="12 13" key="1">
    <citation type="journal article" date="2019" name="Commun. Biol.">
        <title>The bagworm genome reveals a unique fibroin gene that provides high tensile strength.</title>
        <authorList>
            <person name="Kono N."/>
            <person name="Nakamura H."/>
            <person name="Ohtoshi R."/>
            <person name="Tomita M."/>
            <person name="Numata K."/>
            <person name="Arakawa K."/>
        </authorList>
    </citation>
    <scope>NUCLEOTIDE SEQUENCE [LARGE SCALE GENOMIC DNA]</scope>
</reference>
<feature type="transmembrane region" description="Helical" evidence="10">
    <location>
        <begin position="78"/>
        <end position="97"/>
    </location>
</feature>
<evidence type="ECO:0000256" key="10">
    <source>
        <dbReference type="SAM" id="Phobius"/>
    </source>
</evidence>
<dbReference type="Gene3D" id="1.10.10.10">
    <property type="entry name" value="Winged helix-like DNA-binding domain superfamily/Winged helix DNA-binding domain"/>
    <property type="match status" value="1"/>
</dbReference>
<feature type="transmembrane region" description="Helical" evidence="10">
    <location>
        <begin position="315"/>
        <end position="340"/>
    </location>
</feature>
<dbReference type="PROSITE" id="PS50262">
    <property type="entry name" value="G_PROTEIN_RECEP_F1_2"/>
    <property type="match status" value="1"/>
</dbReference>
<dbReference type="InterPro" id="IPR017452">
    <property type="entry name" value="GPCR_Rhodpsn_7TM"/>
</dbReference>
<dbReference type="Proteomes" id="UP000299102">
    <property type="component" value="Unassembled WGS sequence"/>
</dbReference>
<comment type="caution">
    <text evidence="12">The sequence shown here is derived from an EMBL/GenBank/DDBJ whole genome shotgun (WGS) entry which is preliminary data.</text>
</comment>
<comment type="subcellular location">
    <subcellularLocation>
        <location evidence="1">Membrane</location>
        <topology evidence="1">Multi-pass membrane protein</topology>
    </subcellularLocation>
</comment>
<dbReference type="SMART" id="SM01381">
    <property type="entry name" value="7TM_GPCR_Srsx"/>
    <property type="match status" value="1"/>
</dbReference>
<dbReference type="InterPro" id="IPR036397">
    <property type="entry name" value="RNaseH_sf"/>
</dbReference>
<feature type="transmembrane region" description="Helical" evidence="10">
    <location>
        <begin position="128"/>
        <end position="149"/>
    </location>
</feature>
<dbReference type="InterPro" id="IPR000276">
    <property type="entry name" value="GPCR_Rhodpsn"/>
</dbReference>
<evidence type="ECO:0000256" key="8">
    <source>
        <dbReference type="ARBA" id="ARBA00023224"/>
    </source>
</evidence>
<dbReference type="EMBL" id="BGZK01000143">
    <property type="protein sequence ID" value="GBP22749.1"/>
    <property type="molecule type" value="Genomic_DNA"/>
</dbReference>
<accession>A0A4C1U8V8</accession>
<dbReference type="Gene3D" id="1.20.1070.10">
    <property type="entry name" value="Rhodopsin 7-helix transmembrane proteins"/>
    <property type="match status" value="1"/>
</dbReference>
<evidence type="ECO:0000256" key="1">
    <source>
        <dbReference type="ARBA" id="ARBA00004141"/>
    </source>
</evidence>
<evidence type="ECO:0000256" key="2">
    <source>
        <dbReference type="ARBA" id="ARBA00010663"/>
    </source>
</evidence>
<dbReference type="PANTHER" id="PTHR24243:SF208">
    <property type="entry name" value="PYROKININ-1 RECEPTOR"/>
    <property type="match status" value="1"/>
</dbReference>
<proteinExistence type="inferred from homology"/>
<evidence type="ECO:0000256" key="7">
    <source>
        <dbReference type="ARBA" id="ARBA00023170"/>
    </source>
</evidence>
<dbReference type="STRING" id="151549.A0A4C1U8V8"/>
<evidence type="ECO:0000256" key="9">
    <source>
        <dbReference type="RuleBase" id="RU000688"/>
    </source>
</evidence>
<gene>
    <name evidence="12" type="primary">PK1-R</name>
    <name evidence="12" type="ORF">EVAR_13539_1</name>
</gene>
<dbReference type="OrthoDB" id="5950040at2759"/>
<keyword evidence="5 9" id="KW-0297">G-protein coupled receptor</keyword>
<dbReference type="AlphaFoldDB" id="A0A4C1U8V8"/>
<dbReference type="SUPFAM" id="SSF81321">
    <property type="entry name" value="Family A G protein-coupled receptor-like"/>
    <property type="match status" value="1"/>
</dbReference>
<dbReference type="GO" id="GO:0003676">
    <property type="term" value="F:nucleic acid binding"/>
    <property type="evidence" value="ECO:0007669"/>
    <property type="project" value="InterPro"/>
</dbReference>
<dbReference type="Pfam" id="PF00001">
    <property type="entry name" value="7tm_1"/>
    <property type="match status" value="1"/>
</dbReference>
<evidence type="ECO:0000256" key="5">
    <source>
        <dbReference type="ARBA" id="ARBA00023040"/>
    </source>
</evidence>
<keyword evidence="13" id="KW-1185">Reference proteome</keyword>
<comment type="similarity">
    <text evidence="2 9">Belongs to the G-protein coupled receptor 1 family.</text>
</comment>
<evidence type="ECO:0000259" key="11">
    <source>
        <dbReference type="PROSITE" id="PS50262"/>
    </source>
</evidence>
<evidence type="ECO:0000256" key="6">
    <source>
        <dbReference type="ARBA" id="ARBA00023136"/>
    </source>
</evidence>
<keyword evidence="8 9" id="KW-0807">Transducer</keyword>
<dbReference type="GO" id="GO:0005886">
    <property type="term" value="C:plasma membrane"/>
    <property type="evidence" value="ECO:0007669"/>
    <property type="project" value="TreeGrafter"/>
</dbReference>
<dbReference type="PROSITE" id="PS00237">
    <property type="entry name" value="G_PROTEIN_RECEP_F1_1"/>
    <property type="match status" value="1"/>
</dbReference>
<sequence length="510" mass="57335">MTTLKEPTVLNITHFVMMFPSSNFTNDTAPEKDDLHSDSLKLVITVTYAVIFLAGIVGNISTCLVIARNRSMHTETNFYLFSLAISDLVLLVCGLPIETHRLWKPYTYPLGEAACITLGLASETSANATVLTITAFTIERYIAICWPFLSHTMSKLSRAIRYIFAIWVLALCTAVPQAMQFGIEQQNNTKGAPMILCTMKGTGIQEMFVLSSFVFFVVPMTVITVLYALIGVKLRTSRILQPKQKMSLESNGRPVQHPRYRNGASQRRVIRMLDCIIILATVVVALSFFVCWAPFHVQRLVAVYGKRVEVPSQTLLRAYVVLTYVSGVSYFLSTAINPILYNIMSNKFRDAFKNKPRGRPETLIDNAELKMILEADPSQTTSGLAAGFGVSDKTIIIHLKQIRKMKKLEKWVLHELSEAYHQTCVGCCVTLLNNEGILKLIVTCDEKWILYYNQYCSSQWLNSRELGKSCPKRKLTQNKVLASVWWTSAGVIHCSFSISGQRITADLYCQ</sequence>
<evidence type="ECO:0000313" key="13">
    <source>
        <dbReference type="Proteomes" id="UP000299102"/>
    </source>
</evidence>
<evidence type="ECO:0000256" key="4">
    <source>
        <dbReference type="ARBA" id="ARBA00022989"/>
    </source>
</evidence>
<dbReference type="InterPro" id="IPR036388">
    <property type="entry name" value="WH-like_DNA-bd_sf"/>
</dbReference>
<feature type="domain" description="G-protein coupled receptors family 1 profile" evidence="11">
    <location>
        <begin position="58"/>
        <end position="341"/>
    </location>
</feature>
<keyword evidence="7 9" id="KW-0675">Receptor</keyword>
<dbReference type="PANTHER" id="PTHR24243">
    <property type="entry name" value="G-PROTEIN COUPLED RECEPTOR"/>
    <property type="match status" value="1"/>
</dbReference>
<feature type="transmembrane region" description="Helical" evidence="10">
    <location>
        <begin position="208"/>
        <end position="230"/>
    </location>
</feature>
<dbReference type="Pfam" id="PF01359">
    <property type="entry name" value="Transposase_1"/>
    <property type="match status" value="1"/>
</dbReference>
<protein>
    <submittedName>
        <fullName evidence="12">Pyrokinin-1 receptor</fullName>
    </submittedName>
</protein>
<dbReference type="PRINTS" id="PR00237">
    <property type="entry name" value="GPCRRHODOPSN"/>
</dbReference>
<name>A0A4C1U8V8_EUMVA</name>
<keyword evidence="3 9" id="KW-0812">Transmembrane</keyword>
<keyword evidence="4 10" id="KW-1133">Transmembrane helix</keyword>
<dbReference type="Gene3D" id="3.30.420.10">
    <property type="entry name" value="Ribonuclease H-like superfamily/Ribonuclease H"/>
    <property type="match status" value="1"/>
</dbReference>
<evidence type="ECO:0000256" key="3">
    <source>
        <dbReference type="ARBA" id="ARBA00022692"/>
    </source>
</evidence>
<keyword evidence="6 10" id="KW-0472">Membrane</keyword>
<evidence type="ECO:0000313" key="12">
    <source>
        <dbReference type="EMBL" id="GBP22749.1"/>
    </source>
</evidence>
<feature type="transmembrane region" description="Helical" evidence="10">
    <location>
        <begin position="269"/>
        <end position="295"/>
    </location>
</feature>
<organism evidence="12 13">
    <name type="scientific">Eumeta variegata</name>
    <name type="common">Bagworm moth</name>
    <name type="synonym">Eumeta japonica</name>
    <dbReference type="NCBI Taxonomy" id="151549"/>
    <lineage>
        <taxon>Eukaryota</taxon>
        <taxon>Metazoa</taxon>
        <taxon>Ecdysozoa</taxon>
        <taxon>Arthropoda</taxon>
        <taxon>Hexapoda</taxon>
        <taxon>Insecta</taxon>
        <taxon>Pterygota</taxon>
        <taxon>Neoptera</taxon>
        <taxon>Endopterygota</taxon>
        <taxon>Lepidoptera</taxon>
        <taxon>Glossata</taxon>
        <taxon>Ditrysia</taxon>
        <taxon>Tineoidea</taxon>
        <taxon>Psychidae</taxon>
        <taxon>Oiketicinae</taxon>
        <taxon>Eumeta</taxon>
    </lineage>
</organism>
<feature type="transmembrane region" description="Helical" evidence="10">
    <location>
        <begin position="42"/>
        <end position="66"/>
    </location>
</feature>
<feature type="transmembrane region" description="Helical" evidence="10">
    <location>
        <begin position="161"/>
        <end position="179"/>
    </location>
</feature>
<dbReference type="GO" id="GO:0008188">
    <property type="term" value="F:neuropeptide receptor activity"/>
    <property type="evidence" value="ECO:0007669"/>
    <property type="project" value="TreeGrafter"/>
</dbReference>
<dbReference type="InterPro" id="IPR001888">
    <property type="entry name" value="Transposase_1"/>
</dbReference>